<dbReference type="InterPro" id="IPR032466">
    <property type="entry name" value="Metal_Hydrolase"/>
</dbReference>
<reference evidence="1 2" key="1">
    <citation type="submission" date="2017-04" db="EMBL/GenBank/DDBJ databases">
        <authorList>
            <person name="Afonso C.L."/>
            <person name="Miller P.J."/>
            <person name="Scott M.A."/>
            <person name="Spackman E."/>
            <person name="Goraichik I."/>
            <person name="Dimitrov K.M."/>
            <person name="Suarez D.L."/>
            <person name="Swayne D.E."/>
        </authorList>
    </citation>
    <scope>NUCLEOTIDE SEQUENCE [LARGE SCALE GENOMIC DNA]</scope>
    <source>
        <strain evidence="1 2">DSM 22418</strain>
    </source>
</reference>
<dbReference type="PANTHER" id="PTHR10443">
    <property type="entry name" value="MICROSOMAL DIPEPTIDASE"/>
    <property type="match status" value="1"/>
</dbReference>
<dbReference type="GO" id="GO:0006508">
    <property type="term" value="P:proteolysis"/>
    <property type="evidence" value="ECO:0007669"/>
    <property type="project" value="InterPro"/>
</dbReference>
<gene>
    <name evidence="1" type="ORF">SAMN05660862_3813</name>
</gene>
<name>A0A1X7LD03_9SPHI</name>
<dbReference type="RefSeq" id="WP_085474494.1">
    <property type="nucleotide sequence ID" value="NZ_FXAU01000009.1"/>
</dbReference>
<organism evidence="1 2">
    <name type="scientific">Sphingobacterium psychroaquaticum</name>
    <dbReference type="NCBI Taxonomy" id="561061"/>
    <lineage>
        <taxon>Bacteria</taxon>
        <taxon>Pseudomonadati</taxon>
        <taxon>Bacteroidota</taxon>
        <taxon>Sphingobacteriia</taxon>
        <taxon>Sphingobacteriales</taxon>
        <taxon>Sphingobacteriaceae</taxon>
        <taxon>Sphingobacterium</taxon>
    </lineage>
</organism>
<dbReference type="Pfam" id="PF01244">
    <property type="entry name" value="Peptidase_M19"/>
    <property type="match status" value="1"/>
</dbReference>
<dbReference type="STRING" id="561061.SAMN05660862_3813"/>
<dbReference type="InterPro" id="IPR008257">
    <property type="entry name" value="Pept_M19"/>
</dbReference>
<evidence type="ECO:0000313" key="1">
    <source>
        <dbReference type="EMBL" id="SMG51132.1"/>
    </source>
</evidence>
<proteinExistence type="predicted"/>
<protein>
    <submittedName>
        <fullName evidence="1">Membrane dipeptidase</fullName>
    </submittedName>
</protein>
<dbReference type="Proteomes" id="UP000192980">
    <property type="component" value="Unassembled WGS sequence"/>
</dbReference>
<dbReference type="Gene3D" id="3.20.20.140">
    <property type="entry name" value="Metal-dependent hydrolases"/>
    <property type="match status" value="1"/>
</dbReference>
<accession>A0A1X7LD03</accession>
<dbReference type="OrthoDB" id="9804920at2"/>
<sequence>MNEQPFLIDGHLDLSMNAMEWNRDLRVSISELNAREEGMRDKPDRGLATVTFGELRRGNIGLVVATQIARYVKPGSTLPGWLSPEQAWAQTQGQLAWYQAMEADGQLRMIRNRVDLDQHVAQWTDGTDNNDKPIGFILSLEGADSMVNISYVEKAYNDGLRAIGPAHYGPGRYANGTDARGKLNADGVALLAEMDRLQMILDATHLNDDAFWDALGRYKGPVWASHNNCRTFVDHNRQFSDDMIRALLERDAVIGVALDAWMMVPNWVRGTSTPLGTQCNMEIMANNIDHICQLAGNTAHVAVGSDLDGAFGREQCPYDLETIADIQKVFPILRSRGYSENDIAQIAHGNWLRFMRKAL</sequence>
<dbReference type="PROSITE" id="PS51365">
    <property type="entry name" value="RENAL_DIPEPTIDASE_2"/>
    <property type="match status" value="1"/>
</dbReference>
<dbReference type="AlphaFoldDB" id="A0A1X7LD03"/>
<dbReference type="SUPFAM" id="SSF51556">
    <property type="entry name" value="Metallo-dependent hydrolases"/>
    <property type="match status" value="1"/>
</dbReference>
<evidence type="ECO:0000313" key="2">
    <source>
        <dbReference type="Proteomes" id="UP000192980"/>
    </source>
</evidence>
<keyword evidence="2" id="KW-1185">Reference proteome</keyword>
<dbReference type="PANTHER" id="PTHR10443:SF12">
    <property type="entry name" value="DIPEPTIDASE"/>
    <property type="match status" value="1"/>
</dbReference>
<dbReference type="GO" id="GO:0070573">
    <property type="term" value="F:metallodipeptidase activity"/>
    <property type="evidence" value="ECO:0007669"/>
    <property type="project" value="InterPro"/>
</dbReference>
<dbReference type="EMBL" id="FXAU01000009">
    <property type="protein sequence ID" value="SMG51132.1"/>
    <property type="molecule type" value="Genomic_DNA"/>
</dbReference>